<accession>G0NV03</accession>
<dbReference type="EMBL" id="GL379952">
    <property type="protein sequence ID" value="EGT37942.1"/>
    <property type="molecule type" value="Genomic_DNA"/>
</dbReference>
<dbReference type="HOGENOM" id="CLU_1961506_0_0_1"/>
<keyword evidence="2" id="KW-1185">Reference proteome</keyword>
<dbReference type="Proteomes" id="UP000008068">
    <property type="component" value="Unassembled WGS sequence"/>
</dbReference>
<evidence type="ECO:0000313" key="1">
    <source>
        <dbReference type="EMBL" id="EGT37942.1"/>
    </source>
</evidence>
<proteinExistence type="predicted"/>
<name>G0NV03_CAEBE</name>
<organism evidence="2">
    <name type="scientific">Caenorhabditis brenneri</name>
    <name type="common">Nematode worm</name>
    <dbReference type="NCBI Taxonomy" id="135651"/>
    <lineage>
        <taxon>Eukaryota</taxon>
        <taxon>Metazoa</taxon>
        <taxon>Ecdysozoa</taxon>
        <taxon>Nematoda</taxon>
        <taxon>Chromadorea</taxon>
        <taxon>Rhabditida</taxon>
        <taxon>Rhabditina</taxon>
        <taxon>Rhabditomorpha</taxon>
        <taxon>Rhabditoidea</taxon>
        <taxon>Rhabditidae</taxon>
        <taxon>Peloderinae</taxon>
        <taxon>Caenorhabditis</taxon>
    </lineage>
</organism>
<dbReference type="InParanoid" id="G0NV03"/>
<dbReference type="eggNOG" id="ENOG502R84Z">
    <property type="taxonomic scope" value="Eukaryota"/>
</dbReference>
<gene>
    <name evidence="1" type="ORF">CAEBREN_12903</name>
</gene>
<sequence>MMEEVITEVVEDGTIIIIHITGVVQAMEEDLATTQTTIMEVEEADSVLDVFFSEDYSEDLTTLIIQTTTIMDTTTEDTVEFLNSLIMSEECLDITVIVHHILQIINGINAFQCLLMERNNHISNDEAN</sequence>
<reference evidence="2" key="1">
    <citation type="submission" date="2011-07" db="EMBL/GenBank/DDBJ databases">
        <authorList>
            <consortium name="Caenorhabditis brenneri Sequencing and Analysis Consortium"/>
            <person name="Wilson R.K."/>
        </authorList>
    </citation>
    <scope>NUCLEOTIDE SEQUENCE [LARGE SCALE GENOMIC DNA]</scope>
    <source>
        <strain evidence="2">PB2801</strain>
    </source>
</reference>
<evidence type="ECO:0000313" key="2">
    <source>
        <dbReference type="Proteomes" id="UP000008068"/>
    </source>
</evidence>
<protein>
    <submittedName>
        <fullName evidence="1">Uncharacterized protein</fullName>
    </submittedName>
</protein>
<dbReference type="AlphaFoldDB" id="G0NV03"/>